<evidence type="ECO:0000313" key="1">
    <source>
        <dbReference type="EMBL" id="MCL6352336.1"/>
    </source>
</evidence>
<keyword evidence="3" id="KW-1185">Reference proteome</keyword>
<name>A0AAW5GG97_9GAMM</name>
<proteinExistence type="predicted"/>
<accession>A0AAW5GG97</accession>
<dbReference type="EMBL" id="SGPX01000007">
    <property type="protein sequence ID" value="MCL6352336.1"/>
    <property type="molecule type" value="Genomic_DNA"/>
</dbReference>
<gene>
    <name evidence="1" type="ORF">EXT50_14310</name>
    <name evidence="2" type="ORF">EXT53_14430</name>
</gene>
<dbReference type="Proteomes" id="UP001055618">
    <property type="component" value="Unassembled WGS sequence"/>
</dbReference>
<evidence type="ECO:0000313" key="4">
    <source>
        <dbReference type="Proteomes" id="UP001057360"/>
    </source>
</evidence>
<organism evidence="2 4">
    <name type="scientific">Pectobacterium polaris</name>
    <dbReference type="NCBI Taxonomy" id="2042057"/>
    <lineage>
        <taxon>Bacteria</taxon>
        <taxon>Pseudomonadati</taxon>
        <taxon>Pseudomonadota</taxon>
        <taxon>Gammaproteobacteria</taxon>
        <taxon>Enterobacterales</taxon>
        <taxon>Pectobacteriaceae</taxon>
        <taxon>Pectobacterium</taxon>
    </lineage>
</organism>
<evidence type="ECO:0000313" key="3">
    <source>
        <dbReference type="Proteomes" id="UP001055618"/>
    </source>
</evidence>
<reference evidence="2" key="1">
    <citation type="submission" date="2019-02" db="EMBL/GenBank/DDBJ databases">
        <title>New Zealand Erwinia strains with phe-tRNA free attachment sites.</title>
        <authorList>
            <person name="Nunes-Leite L."/>
            <person name="Pitman A.R."/>
        </authorList>
    </citation>
    <scope>NUCLEOTIDE SEQUENCE</scope>
    <source>
        <strain evidence="2">Ec-140</strain>
        <strain evidence="1">Ec-143</strain>
    </source>
</reference>
<dbReference type="EMBL" id="SGPY01000007">
    <property type="protein sequence ID" value="MCL6369757.1"/>
    <property type="molecule type" value="Genomic_DNA"/>
</dbReference>
<dbReference type="AlphaFoldDB" id="A0AAW5GG97"/>
<dbReference type="Proteomes" id="UP001057360">
    <property type="component" value="Unassembled WGS sequence"/>
</dbReference>
<comment type="caution">
    <text evidence="2">The sequence shown here is derived from an EMBL/GenBank/DDBJ whole genome shotgun (WGS) entry which is preliminary data.</text>
</comment>
<sequence length="64" mass="7216">MHDITDVVILKSRPAIKTGLTFYLLRAEIIQIAFSSPLNYPTPNEQQSVIHREGNMGSVDRCVM</sequence>
<protein>
    <submittedName>
        <fullName evidence="2">Uncharacterized protein</fullName>
    </submittedName>
</protein>
<evidence type="ECO:0000313" key="2">
    <source>
        <dbReference type="EMBL" id="MCL6369757.1"/>
    </source>
</evidence>
<dbReference type="RefSeq" id="WP_226308195.1">
    <property type="nucleotide sequence ID" value="NZ_JAIZGK010000009.1"/>
</dbReference>